<protein>
    <submittedName>
        <fullName evidence="1">Uncharacterized protein</fullName>
    </submittedName>
</protein>
<gene>
    <name evidence="1" type="ORF">Bhyg_09234</name>
</gene>
<dbReference type="Proteomes" id="UP001151699">
    <property type="component" value="Chromosome B"/>
</dbReference>
<dbReference type="OrthoDB" id="6763801at2759"/>
<dbReference type="EMBL" id="WJQU01000002">
    <property type="protein sequence ID" value="KAJ6644267.1"/>
    <property type="molecule type" value="Genomic_DNA"/>
</dbReference>
<reference evidence="1" key="1">
    <citation type="submission" date="2022-07" db="EMBL/GenBank/DDBJ databases">
        <authorList>
            <person name="Trinca V."/>
            <person name="Uliana J.V.C."/>
            <person name="Torres T.T."/>
            <person name="Ward R.J."/>
            <person name="Monesi N."/>
        </authorList>
    </citation>
    <scope>NUCLEOTIDE SEQUENCE</scope>
    <source>
        <strain evidence="1">HSMRA1968</strain>
        <tissue evidence="1">Whole embryos</tissue>
    </source>
</reference>
<sequence>MSTAKSLAKALHKSTIDETALDSLTEFTDNLMSKRQLRWKILQQEKINRRSTRLQDVANLLENMKRATEKSVSEVMFLSVDFEKLNENHLDHFVLTACRDKNHEFIEKFIDQCVDDNKVITETSVLTMCEYFSSFSDNRTLVKLIELCKLNNRNVYDKNCEFKHFVARNMWEKGNSDGALSLLDETYEQADVTMRPSVRSIFHFVVEDTVDKRSEAVLLRLIKSAVLLHKTMNEPAVLLHLWDVCFLSNWFSDQVLAGKLFLEHSEVRTSAVNRRGVISYNALCSGQVDVVHRLIQLFLKFDMTEECKLILELLFEYQYACKDLRACSEIMKTTLELNINLSNTYNLKLLDLLMGEKCRAPKAKKQVTPKFDLKF</sequence>
<comment type="caution">
    <text evidence="1">The sequence shown here is derived from an EMBL/GenBank/DDBJ whole genome shotgun (WGS) entry which is preliminary data.</text>
</comment>
<proteinExistence type="predicted"/>
<name>A0A9Q0N6V2_9DIPT</name>
<accession>A0A9Q0N6V2</accession>
<keyword evidence="2" id="KW-1185">Reference proteome</keyword>
<evidence type="ECO:0000313" key="2">
    <source>
        <dbReference type="Proteomes" id="UP001151699"/>
    </source>
</evidence>
<evidence type="ECO:0000313" key="1">
    <source>
        <dbReference type="EMBL" id="KAJ6644267.1"/>
    </source>
</evidence>
<organism evidence="1 2">
    <name type="scientific">Pseudolycoriella hygida</name>
    <dbReference type="NCBI Taxonomy" id="35572"/>
    <lineage>
        <taxon>Eukaryota</taxon>
        <taxon>Metazoa</taxon>
        <taxon>Ecdysozoa</taxon>
        <taxon>Arthropoda</taxon>
        <taxon>Hexapoda</taxon>
        <taxon>Insecta</taxon>
        <taxon>Pterygota</taxon>
        <taxon>Neoptera</taxon>
        <taxon>Endopterygota</taxon>
        <taxon>Diptera</taxon>
        <taxon>Nematocera</taxon>
        <taxon>Sciaroidea</taxon>
        <taxon>Sciaridae</taxon>
        <taxon>Pseudolycoriella</taxon>
    </lineage>
</organism>
<dbReference type="AlphaFoldDB" id="A0A9Q0N6V2"/>